<evidence type="ECO:0000313" key="9">
    <source>
        <dbReference type="Proteomes" id="UP001159363"/>
    </source>
</evidence>
<dbReference type="InterPro" id="IPR042099">
    <property type="entry name" value="ANL_N_sf"/>
</dbReference>
<keyword evidence="2" id="KW-0436">Ligase</keyword>
<comment type="similarity">
    <text evidence="1">Belongs to the ATP-dependent AMP-binding enzyme family.</text>
</comment>
<evidence type="ECO:0000256" key="6">
    <source>
        <dbReference type="SAM" id="MobiDB-lite"/>
    </source>
</evidence>
<comment type="caution">
    <text evidence="8">The sequence shown here is derived from an EMBL/GenBank/DDBJ whole genome shotgun (WGS) entry which is preliminary data.</text>
</comment>
<dbReference type="EMBL" id="JARBHB010000009">
    <property type="protein sequence ID" value="KAJ8875097.1"/>
    <property type="molecule type" value="Genomic_DNA"/>
</dbReference>
<organism evidence="8 9">
    <name type="scientific">Dryococelus australis</name>
    <dbReference type="NCBI Taxonomy" id="614101"/>
    <lineage>
        <taxon>Eukaryota</taxon>
        <taxon>Metazoa</taxon>
        <taxon>Ecdysozoa</taxon>
        <taxon>Arthropoda</taxon>
        <taxon>Hexapoda</taxon>
        <taxon>Insecta</taxon>
        <taxon>Pterygota</taxon>
        <taxon>Neoptera</taxon>
        <taxon>Polyneoptera</taxon>
        <taxon>Phasmatodea</taxon>
        <taxon>Verophasmatodea</taxon>
        <taxon>Anareolatae</taxon>
        <taxon>Phasmatidae</taxon>
        <taxon>Eurycanthinae</taxon>
        <taxon>Dryococelus</taxon>
    </lineage>
</organism>
<dbReference type="SUPFAM" id="SSF56801">
    <property type="entry name" value="Acetyl-CoA synthetase-like"/>
    <property type="match status" value="1"/>
</dbReference>
<evidence type="ECO:0000259" key="7">
    <source>
        <dbReference type="Pfam" id="PF00501"/>
    </source>
</evidence>
<accession>A0ABQ9GSV4</accession>
<feature type="domain" description="AMP-dependent synthetase/ligase" evidence="7">
    <location>
        <begin position="64"/>
        <end position="348"/>
    </location>
</feature>
<reference evidence="8 9" key="1">
    <citation type="submission" date="2023-02" db="EMBL/GenBank/DDBJ databases">
        <title>LHISI_Scaffold_Assembly.</title>
        <authorList>
            <person name="Stuart O.P."/>
            <person name="Cleave R."/>
            <person name="Magrath M.J.L."/>
            <person name="Mikheyev A.S."/>
        </authorList>
    </citation>
    <scope>NUCLEOTIDE SEQUENCE [LARGE SCALE GENOMIC DNA]</scope>
    <source>
        <strain evidence="8">Daus_M_001</strain>
        <tissue evidence="8">Leg muscle</tissue>
    </source>
</reference>
<dbReference type="Gene3D" id="3.40.50.12780">
    <property type="entry name" value="N-terminal domain of ligase-like"/>
    <property type="match status" value="1"/>
</dbReference>
<comment type="catalytic activity">
    <reaction evidence="5">
        <text>tetracosanoate + ATP + CoA = tetracosanoyl-CoA + AMP + diphosphate</text>
        <dbReference type="Rhea" id="RHEA:33639"/>
        <dbReference type="ChEBI" id="CHEBI:30616"/>
        <dbReference type="ChEBI" id="CHEBI:31014"/>
        <dbReference type="ChEBI" id="CHEBI:33019"/>
        <dbReference type="ChEBI" id="CHEBI:57287"/>
        <dbReference type="ChEBI" id="CHEBI:65052"/>
        <dbReference type="ChEBI" id="CHEBI:456215"/>
    </reaction>
    <physiologicalReaction direction="left-to-right" evidence="5">
        <dbReference type="Rhea" id="RHEA:33640"/>
    </physiologicalReaction>
</comment>
<dbReference type="PANTHER" id="PTHR43107">
    <property type="entry name" value="LONG-CHAIN FATTY ACID TRANSPORT PROTEIN"/>
    <property type="match status" value="1"/>
</dbReference>
<dbReference type="InterPro" id="IPR020845">
    <property type="entry name" value="AMP-binding_CS"/>
</dbReference>
<evidence type="ECO:0000256" key="1">
    <source>
        <dbReference type="ARBA" id="ARBA00006432"/>
    </source>
</evidence>
<sequence length="368" mass="40547">MRQRDGLKACVFDVSSTSDTLWHCHARFVRCPEAAPRGALSRYAALLWQVRSHEKKDLTIADIFRQRVARHPNKVCFVFEDTEWTFAQVEDYSNKVANVFRGHGYRKGDVVALMMENRPEFVCLWLGLSKLGIVVSLINYNLRLHPLLHSVSIAHATALIFGAELAEGTATTYCRLVILASGSAGPSACMLVAKAEGAQDAPVKEVSGSLPTNMSLYRWSSSPSNETSSLEEKNLTSLLEEAPTTPPTVEEKVGYHDRLMYIYTSGTTGLPKAAVITHARCCFMALGITHMQSLRHSDVVYVPLPLYHSAGGILGSGQAFISGITVVIRRKFSASNYFSDCVRYQCTVRRSGNPHCARLEAAHPSHVA</sequence>
<evidence type="ECO:0000313" key="8">
    <source>
        <dbReference type="EMBL" id="KAJ8875097.1"/>
    </source>
</evidence>
<feature type="region of interest" description="Disordered" evidence="6">
    <location>
        <begin position="221"/>
        <end position="249"/>
    </location>
</feature>
<dbReference type="Proteomes" id="UP001159363">
    <property type="component" value="Chromosome 8"/>
</dbReference>
<evidence type="ECO:0000256" key="3">
    <source>
        <dbReference type="ARBA" id="ARBA00036527"/>
    </source>
</evidence>
<dbReference type="InterPro" id="IPR000873">
    <property type="entry name" value="AMP-dep_synth/lig_dom"/>
</dbReference>
<gene>
    <name evidence="8" type="ORF">PR048_022988</name>
</gene>
<comment type="catalytic activity">
    <reaction evidence="3">
        <text>a very long-chain fatty acid + ATP + CoA = a very long-chain fatty acyl-CoA + AMP + diphosphate</text>
        <dbReference type="Rhea" id="RHEA:54536"/>
        <dbReference type="ChEBI" id="CHEBI:30616"/>
        <dbReference type="ChEBI" id="CHEBI:33019"/>
        <dbReference type="ChEBI" id="CHEBI:57287"/>
        <dbReference type="ChEBI" id="CHEBI:58950"/>
        <dbReference type="ChEBI" id="CHEBI:138261"/>
        <dbReference type="ChEBI" id="CHEBI:456215"/>
    </reaction>
    <physiologicalReaction direction="left-to-right" evidence="3">
        <dbReference type="Rhea" id="RHEA:54537"/>
    </physiologicalReaction>
</comment>
<evidence type="ECO:0000256" key="2">
    <source>
        <dbReference type="ARBA" id="ARBA00022598"/>
    </source>
</evidence>
<evidence type="ECO:0000256" key="5">
    <source>
        <dbReference type="ARBA" id="ARBA00048666"/>
    </source>
</evidence>
<dbReference type="Pfam" id="PF00501">
    <property type="entry name" value="AMP-binding"/>
    <property type="match status" value="1"/>
</dbReference>
<dbReference type="PANTHER" id="PTHR43107:SF21">
    <property type="entry name" value="FATTY ACID TRANSPORT PROTEIN 1, ISOFORM F-RELATED"/>
    <property type="match status" value="1"/>
</dbReference>
<name>A0ABQ9GSV4_9NEOP</name>
<evidence type="ECO:0000256" key="4">
    <source>
        <dbReference type="ARBA" id="ARBA00041297"/>
    </source>
</evidence>
<proteinExistence type="inferred from homology"/>
<protein>
    <recommendedName>
        <fullName evidence="4">Long-chain-fatty-acid--CoA ligase</fullName>
    </recommendedName>
</protein>
<dbReference type="PROSITE" id="PS00455">
    <property type="entry name" value="AMP_BINDING"/>
    <property type="match status" value="1"/>
</dbReference>
<keyword evidence="9" id="KW-1185">Reference proteome</keyword>